<protein>
    <submittedName>
        <fullName evidence="1">Glycerol-3-phosphate responsive antiterminator</fullName>
    </submittedName>
</protein>
<keyword evidence="2" id="KW-1185">Reference proteome</keyword>
<dbReference type="EMBL" id="JAMDLW010000004">
    <property type="protein sequence ID" value="MCY9519077.1"/>
    <property type="molecule type" value="Genomic_DNA"/>
</dbReference>
<dbReference type="RefSeq" id="WP_087434983.1">
    <property type="nucleotide sequence ID" value="NZ_JAMDLV010000003.1"/>
</dbReference>
<evidence type="ECO:0000313" key="2">
    <source>
        <dbReference type="Proteomes" id="UP001207626"/>
    </source>
</evidence>
<gene>
    <name evidence="1" type="ORF">M5X09_05185</name>
</gene>
<organism evidence="1 2">
    <name type="scientific">Paenibacillus apiarius</name>
    <dbReference type="NCBI Taxonomy" id="46240"/>
    <lineage>
        <taxon>Bacteria</taxon>
        <taxon>Bacillati</taxon>
        <taxon>Bacillota</taxon>
        <taxon>Bacilli</taxon>
        <taxon>Bacillales</taxon>
        <taxon>Paenibacillaceae</taxon>
        <taxon>Paenibacillus</taxon>
    </lineage>
</organism>
<reference evidence="1 2" key="1">
    <citation type="submission" date="2022-05" db="EMBL/GenBank/DDBJ databases">
        <title>Genome Sequencing of Bee-Associated Microbes.</title>
        <authorList>
            <person name="Dunlap C."/>
        </authorList>
    </citation>
    <scope>NUCLEOTIDE SEQUENCE [LARGE SCALE GENOMIC DNA]</scope>
    <source>
        <strain evidence="1 2">NRRL NRS-1438</strain>
    </source>
</reference>
<comment type="caution">
    <text evidence="1">The sequence shown here is derived from an EMBL/GenBank/DDBJ whole genome shotgun (WGS) entry which is preliminary data.</text>
</comment>
<accession>A0ABT4DNZ2</accession>
<sequence>MTNASRRARTLLIWFLGALIVLAAVPFLPSKAEAGGKVFPEKIFSVYEVDVNEDKNEPIPPTVTGATYQNLFNASPDIAEINVDLTQGNGMYTIHPKQVGTTTVQYEWKFPDDRIIVHKFTVTVTDGNLMPPRINIDQERNLNCYFLLNESGNNNMTISLDRLFTFSQPINWGNPSSLQVMDDMNLFVIEKNLVNSKDIVLKNSDRSGDTRVTITLTDIAGKKAVYYLDIATNWEPVPHPQHVHVLAQHPVTISLEELGLFTDADDDKLSFSLLVQPAFQARIEQDALIIQTDSTGETTLYIGASDGRRGSAIAELTVTSWASEESGVAGTYPETDNNIVLTNVTPGSYILAPMQVKVPAEAELNQLVSNGKARLVEVTDGSEVSVSVDTANGVPELTAGDYGLYRLDGSIVSLEQVIHTLSKDVIWQQLKDIDARHENNGVDIMDARRWLFEHNNTYFYTKVVLSLIQ</sequence>
<name>A0ABT4DNZ2_9BACL</name>
<dbReference type="Proteomes" id="UP001207626">
    <property type="component" value="Unassembled WGS sequence"/>
</dbReference>
<proteinExistence type="predicted"/>
<evidence type="ECO:0000313" key="1">
    <source>
        <dbReference type="EMBL" id="MCY9519077.1"/>
    </source>
</evidence>